<reference evidence="4 5" key="2">
    <citation type="journal article" date="2011" name="PLoS ONE">
        <title>The Cyst-Dividing Bacterium Ramlibacter tataouinensis TTB310 Genome Reveals a Well-Stocked Toolbox for Adaptation to a Desert Environment.</title>
        <authorList>
            <person name="De Luca G."/>
            <person name="Barakat M."/>
            <person name="Ortet P."/>
            <person name="Fochesato S."/>
            <person name="Jourlin-Castelli C."/>
            <person name="Ansaldi M."/>
            <person name="Py B."/>
            <person name="Fichant G."/>
            <person name="Coutinho P.M."/>
            <person name="Voulhoux R."/>
            <person name="Bastien O."/>
            <person name="Marechal E."/>
            <person name="Henrissat B."/>
            <person name="Quentin Y."/>
            <person name="Noirot P."/>
            <person name="Filloux A."/>
            <person name="Mejean V."/>
            <person name="Dubow M.S."/>
            <person name="Barras F."/>
            <person name="Barbe V."/>
            <person name="Weissenbach J."/>
            <person name="Mihalcescu I."/>
            <person name="Vermeglio A."/>
            <person name="Achouak W."/>
            <person name="Heulin T."/>
        </authorList>
    </citation>
    <scope>NUCLEOTIDE SEQUENCE [LARGE SCALE GENOMIC DNA]</scope>
    <source>
        <strain evidence="5">ATCC BAA-407 / DSM 14655 / LMG 21543 / TTB310</strain>
    </source>
</reference>
<accession>F5Y2D0</accession>
<feature type="site" description="Critical for activity" evidence="2">
    <location>
        <position position="169"/>
    </location>
</feature>
<keyword evidence="1" id="KW-0378">Hydrolase</keyword>
<dbReference type="KEGG" id="rta:Rta_00440"/>
<comment type="catalytic activity">
    <reaction evidence="1">
        <text>a 3-(acyloxy)acyl derivative of bacterial toxin + H2O = a 3-hydroxyacyl derivative of bacterial toxin + a fatty acid + H(+)</text>
        <dbReference type="Rhea" id="RHEA:12032"/>
        <dbReference type="ChEBI" id="CHEBI:15377"/>
        <dbReference type="ChEBI" id="CHEBI:15378"/>
        <dbReference type="ChEBI" id="CHEBI:28868"/>
        <dbReference type="ChEBI" id="CHEBI:136853"/>
        <dbReference type="ChEBI" id="CHEBI:140675"/>
        <dbReference type="EC" id="3.1.1.77"/>
    </reaction>
</comment>
<reference evidence="5" key="1">
    <citation type="submission" date="2006-01" db="EMBL/GenBank/DDBJ databases">
        <title>Genome of the cyst-dividing bacterium Ramlibacter tataouinensis.</title>
        <authorList>
            <person name="Barakat M."/>
            <person name="Ortet P."/>
            <person name="De Luca G."/>
            <person name="Jourlin-Castelli C."/>
            <person name="Ansaldi M."/>
            <person name="Py B."/>
            <person name="Fichant G."/>
            <person name="Coutinho P."/>
            <person name="Voulhoux R."/>
            <person name="Bastien O."/>
            <person name="Roy S."/>
            <person name="Marechal E."/>
            <person name="Henrissat B."/>
            <person name="Quentin Y."/>
            <person name="Noirot P."/>
            <person name="Filloux A."/>
            <person name="Mejean V."/>
            <person name="DuBow M."/>
            <person name="Barras F."/>
            <person name="Heulin T."/>
        </authorList>
    </citation>
    <scope>NUCLEOTIDE SEQUENCE [LARGE SCALE GENOMIC DNA]</scope>
    <source>
        <strain evidence="5">ATCC BAA-407 / DSM 14655 / LMG 21543 / TTB310</strain>
    </source>
</reference>
<comment type="subunit">
    <text evidence="1">Homodimer.</text>
</comment>
<keyword evidence="5" id="KW-1185">Reference proteome</keyword>
<sequence>MKRMPWALAWGPLLLAAAWAATARPAAAQPLDLRPAGIMVQGGAGEEDAAIASVGLVWPWSLRRRLWGSELTGMTEAYGSLWRARDFDGGWQHYTQFNLVPMLRLRFAEGRSPWFAEAGIGVSLMDEVYRTPDKGFSTRFQFTDVVGAGRSFGADRRHELSLRLTHYSNAGIKKPNPGINYLQLRYGLWF</sequence>
<feature type="chain" id="PRO_5003329610" description="Lipid A deacylase" evidence="3">
    <location>
        <begin position="29"/>
        <end position="190"/>
    </location>
</feature>
<dbReference type="GO" id="GO:0050528">
    <property type="term" value="F:acyloxyacyl hydrolase activity"/>
    <property type="evidence" value="ECO:0007669"/>
    <property type="project" value="UniProtKB-EC"/>
</dbReference>
<dbReference type="PATRIC" id="fig|365046.3.peg.46"/>
<dbReference type="GO" id="GO:0009279">
    <property type="term" value="C:cell outer membrane"/>
    <property type="evidence" value="ECO:0007669"/>
    <property type="project" value="UniProtKB-SubCell"/>
</dbReference>
<dbReference type="AlphaFoldDB" id="F5Y2D0"/>
<protein>
    <recommendedName>
        <fullName evidence="1">Lipid A deacylase</fullName>
        <ecNumber evidence="1">3.1.1.77</ecNumber>
    </recommendedName>
    <alternativeName>
        <fullName evidence="1">LPS 3-O-deacylase</fullName>
    </alternativeName>
    <alternativeName>
        <fullName evidence="1">Outer membrane enzyme</fullName>
    </alternativeName>
</protein>
<organism evidence="4 5">
    <name type="scientific">Ramlibacter tataouinensis (strain ATCC BAA-407 / DSM 14655 / LMG 21543 / TTB310)</name>
    <dbReference type="NCBI Taxonomy" id="365046"/>
    <lineage>
        <taxon>Bacteria</taxon>
        <taxon>Pseudomonadati</taxon>
        <taxon>Pseudomonadota</taxon>
        <taxon>Betaproteobacteria</taxon>
        <taxon>Burkholderiales</taxon>
        <taxon>Comamonadaceae</taxon>
        <taxon>Ramlibacter</taxon>
    </lineage>
</organism>
<dbReference type="Gene3D" id="2.40.160.20">
    <property type="match status" value="1"/>
</dbReference>
<dbReference type="EC" id="3.1.1.77" evidence="1"/>
<name>F5Y2D0_RAMTT</name>
<comment type="similarity">
    <text evidence="1">Belongs to the PagL family.</text>
</comment>
<evidence type="ECO:0000313" key="4">
    <source>
        <dbReference type="EMBL" id="AEG91104.1"/>
    </source>
</evidence>
<evidence type="ECO:0000256" key="2">
    <source>
        <dbReference type="PIRSR" id="PIRSR029681-2"/>
    </source>
</evidence>
<keyword evidence="1" id="KW-0472">Membrane</keyword>
<dbReference type="HOGENOM" id="CLU_093405_1_0_4"/>
<dbReference type="EMBL" id="CP000245">
    <property type="protein sequence ID" value="AEG91104.1"/>
    <property type="molecule type" value="Genomic_DNA"/>
</dbReference>
<evidence type="ECO:0000313" key="5">
    <source>
        <dbReference type="Proteomes" id="UP000008385"/>
    </source>
</evidence>
<comment type="subcellular location">
    <subcellularLocation>
        <location evidence="1">Cell outer membrane</location>
        <topology evidence="1">Multi-pass membrane protein</topology>
    </subcellularLocation>
</comment>
<dbReference type="OrthoDB" id="5297282at2"/>
<dbReference type="Proteomes" id="UP000008385">
    <property type="component" value="Chromosome"/>
</dbReference>
<comment type="function">
    <text evidence="1">Has lipid A 3-O-deacylase activity. Hydrolyzes the ester bond at the 3 position of lipid A, a bioactive component of lipopolysaccharide (LPS), thereby releasing the primary fatty acyl moiety.</text>
</comment>
<dbReference type="InterPro" id="IPR018550">
    <property type="entry name" value="Lipid-A_deacylase-rel"/>
</dbReference>
<dbReference type="STRING" id="365046.Rta_00440"/>
<dbReference type="RefSeq" id="WP_013899337.1">
    <property type="nucleotide sequence ID" value="NC_015677.1"/>
</dbReference>
<gene>
    <name evidence="4" type="ordered locus">Rta_00440</name>
</gene>
<dbReference type="PIRSF" id="PIRSF029681">
    <property type="entry name" value="PagL"/>
    <property type="match status" value="1"/>
</dbReference>
<evidence type="ECO:0000256" key="1">
    <source>
        <dbReference type="PIRNR" id="PIRNR029681"/>
    </source>
</evidence>
<feature type="signal peptide" evidence="3">
    <location>
        <begin position="1"/>
        <end position="28"/>
    </location>
</feature>
<proteinExistence type="inferred from homology"/>
<dbReference type="Pfam" id="PF09411">
    <property type="entry name" value="PagL"/>
    <property type="match status" value="1"/>
</dbReference>
<dbReference type="eggNOG" id="COG3637">
    <property type="taxonomic scope" value="Bacteria"/>
</dbReference>
<keyword evidence="1" id="KW-0998">Cell outer membrane</keyword>
<evidence type="ECO:0000256" key="3">
    <source>
        <dbReference type="SAM" id="SignalP"/>
    </source>
</evidence>
<keyword evidence="3" id="KW-0732">Signal</keyword>